<protein>
    <recommendedName>
        <fullName evidence="8">Nicotinamidase</fullName>
        <ecNumber evidence="6">3.5.1.19</ecNumber>
    </recommendedName>
    <alternativeName>
        <fullName evidence="7">Nicotinamide deamidase</fullName>
    </alternativeName>
</protein>
<keyword evidence="3" id="KW-0479">Metal-binding</keyword>
<dbReference type="Pfam" id="PF00857">
    <property type="entry name" value="Isochorismatase"/>
    <property type="match status" value="1"/>
</dbReference>
<evidence type="ECO:0000259" key="9">
    <source>
        <dbReference type="Pfam" id="PF00857"/>
    </source>
</evidence>
<evidence type="ECO:0000313" key="10">
    <source>
        <dbReference type="EMBL" id="ACB77778.1"/>
    </source>
</evidence>
<dbReference type="HOGENOM" id="CLU_068979_13_1_0"/>
<dbReference type="RefSeq" id="WP_012377292.1">
    <property type="nucleotide sequence ID" value="NC_010571.1"/>
</dbReference>
<evidence type="ECO:0000256" key="7">
    <source>
        <dbReference type="ARBA" id="ARBA00043224"/>
    </source>
</evidence>
<dbReference type="Proteomes" id="UP000007013">
    <property type="component" value="Chromosome"/>
</dbReference>
<dbReference type="AlphaFoldDB" id="B1ZQ57"/>
<dbReference type="KEGG" id="ote:Oter_4507"/>
<name>B1ZQ57_OPITP</name>
<dbReference type="Gene3D" id="3.40.50.850">
    <property type="entry name" value="Isochorismatase-like"/>
    <property type="match status" value="1"/>
</dbReference>
<accession>B1ZQ57</accession>
<sequence>MRALILVDLQNDFLPTGALPVPDGDAVLAVANRAIGSGDFACVVATQDWHPREHGSFAANHPGRRVGEVILLDGLEQVLWPVHCVQDTAGAELAPGLDVHGLERVFRKGTDPRIDSYSGFFDNGHRKSTGLGDYLRERGVTHVAVLGLALDYCVKFTALDARQLGFEVEVIANGCRAVNVQPGDDERAIVALREDGVAVVNRYSAG</sequence>
<dbReference type="GO" id="GO:0046872">
    <property type="term" value="F:metal ion binding"/>
    <property type="evidence" value="ECO:0007669"/>
    <property type="project" value="UniProtKB-KW"/>
</dbReference>
<dbReference type="InterPro" id="IPR052347">
    <property type="entry name" value="Isochorismatase_Nicotinamidase"/>
</dbReference>
<evidence type="ECO:0000256" key="3">
    <source>
        <dbReference type="ARBA" id="ARBA00022723"/>
    </source>
</evidence>
<dbReference type="STRING" id="452637.Oter_4507"/>
<evidence type="ECO:0000256" key="5">
    <source>
        <dbReference type="ARBA" id="ARBA00037900"/>
    </source>
</evidence>
<evidence type="ECO:0000256" key="2">
    <source>
        <dbReference type="ARBA" id="ARBA00022642"/>
    </source>
</evidence>
<evidence type="ECO:0000256" key="4">
    <source>
        <dbReference type="ARBA" id="ARBA00022801"/>
    </source>
</evidence>
<keyword evidence="2" id="KW-0662">Pyridine nucleotide biosynthesis</keyword>
<dbReference type="PANTHER" id="PTHR11080">
    <property type="entry name" value="PYRAZINAMIDASE/NICOTINAMIDASE"/>
    <property type="match status" value="1"/>
</dbReference>
<organism evidence="10 11">
    <name type="scientific">Opitutus terrae (strain DSM 11246 / JCM 15787 / PB90-1)</name>
    <dbReference type="NCBI Taxonomy" id="452637"/>
    <lineage>
        <taxon>Bacteria</taxon>
        <taxon>Pseudomonadati</taxon>
        <taxon>Verrucomicrobiota</taxon>
        <taxon>Opitutia</taxon>
        <taxon>Opitutales</taxon>
        <taxon>Opitutaceae</taxon>
        <taxon>Opitutus</taxon>
    </lineage>
</organism>
<dbReference type="EMBL" id="CP001032">
    <property type="protein sequence ID" value="ACB77778.1"/>
    <property type="molecule type" value="Genomic_DNA"/>
</dbReference>
<dbReference type="GO" id="GO:0008936">
    <property type="term" value="F:nicotinamidase activity"/>
    <property type="evidence" value="ECO:0007669"/>
    <property type="project" value="UniProtKB-EC"/>
</dbReference>
<dbReference type="InterPro" id="IPR036380">
    <property type="entry name" value="Isochorismatase-like_sf"/>
</dbReference>
<evidence type="ECO:0000256" key="1">
    <source>
        <dbReference type="ARBA" id="ARBA00006336"/>
    </source>
</evidence>
<dbReference type="OrthoDB" id="9796485at2"/>
<evidence type="ECO:0000313" key="11">
    <source>
        <dbReference type="Proteomes" id="UP000007013"/>
    </source>
</evidence>
<dbReference type="EC" id="3.5.1.19" evidence="6"/>
<dbReference type="GO" id="GO:0019363">
    <property type="term" value="P:pyridine nucleotide biosynthetic process"/>
    <property type="evidence" value="ECO:0007669"/>
    <property type="project" value="UniProtKB-KW"/>
</dbReference>
<feature type="domain" description="Isochorismatase-like" evidence="9">
    <location>
        <begin position="3"/>
        <end position="199"/>
    </location>
</feature>
<comment type="pathway">
    <text evidence="5">Cofactor biosynthesis; nicotinate biosynthesis; nicotinate from nicotinamide: step 1/1.</text>
</comment>
<dbReference type="FunFam" id="3.40.50.850:FF:000006">
    <property type="entry name" value="Bifunctional pyrazinamidase/nicotinamidase"/>
    <property type="match status" value="1"/>
</dbReference>
<gene>
    <name evidence="10" type="ordered locus">Oter_4507</name>
</gene>
<dbReference type="PANTHER" id="PTHR11080:SF2">
    <property type="entry name" value="LD05707P"/>
    <property type="match status" value="1"/>
</dbReference>
<evidence type="ECO:0000256" key="8">
    <source>
        <dbReference type="ARBA" id="ARBA00072277"/>
    </source>
</evidence>
<dbReference type="InterPro" id="IPR000868">
    <property type="entry name" value="Isochorismatase-like_dom"/>
</dbReference>
<dbReference type="NCBIfam" id="NF008623">
    <property type="entry name" value="PRK11609.1"/>
    <property type="match status" value="1"/>
</dbReference>
<dbReference type="CDD" id="cd01011">
    <property type="entry name" value="nicotinamidase"/>
    <property type="match status" value="1"/>
</dbReference>
<dbReference type="eggNOG" id="COG1335">
    <property type="taxonomic scope" value="Bacteria"/>
</dbReference>
<reference evidence="10 11" key="1">
    <citation type="journal article" date="2011" name="J. Bacteriol.">
        <title>Genome sequence of the verrucomicrobium Opitutus terrae PB90-1, an abundant inhabitant of rice paddy soil ecosystems.</title>
        <authorList>
            <person name="van Passel M.W."/>
            <person name="Kant R."/>
            <person name="Palva A."/>
            <person name="Copeland A."/>
            <person name="Lucas S."/>
            <person name="Lapidus A."/>
            <person name="Glavina del Rio T."/>
            <person name="Pitluck S."/>
            <person name="Goltsman E."/>
            <person name="Clum A."/>
            <person name="Sun H."/>
            <person name="Schmutz J."/>
            <person name="Larimer F.W."/>
            <person name="Land M.L."/>
            <person name="Hauser L."/>
            <person name="Kyrpides N."/>
            <person name="Mikhailova N."/>
            <person name="Richardson P.P."/>
            <person name="Janssen P.H."/>
            <person name="de Vos W.M."/>
            <person name="Smidt H."/>
        </authorList>
    </citation>
    <scope>NUCLEOTIDE SEQUENCE [LARGE SCALE GENOMIC DNA]</scope>
    <source>
        <strain evidence="11">DSM 11246 / JCM 15787 / PB90-1</strain>
    </source>
</reference>
<keyword evidence="11" id="KW-1185">Reference proteome</keyword>
<proteinExistence type="inferred from homology"/>
<dbReference type="SUPFAM" id="SSF52499">
    <property type="entry name" value="Isochorismatase-like hydrolases"/>
    <property type="match status" value="1"/>
</dbReference>
<evidence type="ECO:0000256" key="6">
    <source>
        <dbReference type="ARBA" id="ARBA00039017"/>
    </source>
</evidence>
<comment type="similarity">
    <text evidence="1">Belongs to the isochorismatase family.</text>
</comment>
<keyword evidence="4 10" id="KW-0378">Hydrolase</keyword>